<gene>
    <name evidence="2" type="ORF">K8V16_09940</name>
</gene>
<evidence type="ECO:0000313" key="2">
    <source>
        <dbReference type="EMBL" id="HJH44097.1"/>
    </source>
</evidence>
<dbReference type="EMBL" id="DYZL01000201">
    <property type="protein sequence ID" value="HJH44097.1"/>
    <property type="molecule type" value="Genomic_DNA"/>
</dbReference>
<dbReference type="AlphaFoldDB" id="A0A9D2VMB2"/>
<organism evidence="2 3">
    <name type="scientific">Rubneribacter badeniensis</name>
    <dbReference type="NCBI Taxonomy" id="2070688"/>
    <lineage>
        <taxon>Bacteria</taxon>
        <taxon>Bacillati</taxon>
        <taxon>Actinomycetota</taxon>
        <taxon>Coriobacteriia</taxon>
        <taxon>Eggerthellales</taxon>
        <taxon>Eggerthellaceae</taxon>
        <taxon>Rubneribacter</taxon>
    </lineage>
</organism>
<dbReference type="RefSeq" id="WP_224759270.1">
    <property type="nucleotide sequence ID" value="NZ_PPEL01000033.1"/>
</dbReference>
<protein>
    <submittedName>
        <fullName evidence="2">Uncharacterized protein</fullName>
    </submittedName>
</protein>
<dbReference type="Proteomes" id="UP000789325">
    <property type="component" value="Unassembled WGS sequence"/>
</dbReference>
<keyword evidence="1" id="KW-0812">Transmembrane</keyword>
<reference evidence="2" key="1">
    <citation type="journal article" date="2021" name="PeerJ">
        <title>Extensive microbial diversity within the chicken gut microbiome revealed by metagenomics and culture.</title>
        <authorList>
            <person name="Gilroy R."/>
            <person name="Ravi A."/>
            <person name="Getino M."/>
            <person name="Pursley I."/>
            <person name="Horton D.L."/>
            <person name="Alikhan N.F."/>
            <person name="Baker D."/>
            <person name="Gharbi K."/>
            <person name="Hall N."/>
            <person name="Watson M."/>
            <person name="Adriaenssens E.M."/>
            <person name="Foster-Nyarko E."/>
            <person name="Jarju S."/>
            <person name="Secka A."/>
            <person name="Antonio M."/>
            <person name="Oren A."/>
            <person name="Chaudhuri R.R."/>
            <person name="La Ragione R."/>
            <person name="Hildebrand F."/>
            <person name="Pallen M.J."/>
        </authorList>
    </citation>
    <scope>NUCLEOTIDE SEQUENCE</scope>
    <source>
        <strain evidence="2">USAMLcec12-2067</strain>
    </source>
</reference>
<comment type="caution">
    <text evidence="2">The sequence shown here is derived from an EMBL/GenBank/DDBJ whole genome shotgun (WGS) entry which is preliminary data.</text>
</comment>
<evidence type="ECO:0000313" key="3">
    <source>
        <dbReference type="Proteomes" id="UP000789325"/>
    </source>
</evidence>
<accession>A0A9D2VMB2</accession>
<name>A0A9D2VMB2_9ACTN</name>
<sequence length="95" mass="9898">MRVGRAVVGARGGAGVARRRALGRIVGAFGVRDGERGQGTVEFAVVTAAFLGMLAAFGMLWRCLESGLFVEHALLSASHHVQLAAPGSVADVFLY</sequence>
<keyword evidence="1" id="KW-0472">Membrane</keyword>
<proteinExistence type="predicted"/>
<feature type="transmembrane region" description="Helical" evidence="1">
    <location>
        <begin position="43"/>
        <end position="61"/>
    </location>
</feature>
<keyword evidence="1" id="KW-1133">Transmembrane helix</keyword>
<reference evidence="2" key="2">
    <citation type="submission" date="2021-09" db="EMBL/GenBank/DDBJ databases">
        <authorList>
            <person name="Gilroy R."/>
        </authorList>
    </citation>
    <scope>NUCLEOTIDE SEQUENCE</scope>
    <source>
        <strain evidence="2">USAMLcec12-2067</strain>
    </source>
</reference>
<evidence type="ECO:0000256" key="1">
    <source>
        <dbReference type="SAM" id="Phobius"/>
    </source>
</evidence>